<protein>
    <recommendedName>
        <fullName evidence="2">Coiled-coil domain-containing protein 39</fullName>
    </recommendedName>
</protein>
<dbReference type="EMBL" id="JAWNGG020000005">
    <property type="protein sequence ID" value="KAK9310178.1"/>
    <property type="molecule type" value="Genomic_DNA"/>
</dbReference>
<dbReference type="AlphaFoldDB" id="A0AAW1ALQ4"/>
<dbReference type="PANTHER" id="PTHR18962">
    <property type="entry name" value="COILED-COIL DOMAIN-CONTAINING PROTEIN 39"/>
    <property type="match status" value="1"/>
</dbReference>
<dbReference type="GO" id="GO:0060287">
    <property type="term" value="P:epithelial cilium movement involved in determination of left/right asymmetry"/>
    <property type="evidence" value="ECO:0007669"/>
    <property type="project" value="TreeGrafter"/>
</dbReference>
<evidence type="ECO:0000256" key="2">
    <source>
        <dbReference type="ARBA" id="ARBA00016725"/>
    </source>
</evidence>
<keyword evidence="3 5" id="KW-0175">Coiled coil</keyword>
<evidence type="ECO:0000256" key="5">
    <source>
        <dbReference type="SAM" id="Coils"/>
    </source>
</evidence>
<dbReference type="InterPro" id="IPR033290">
    <property type="entry name" value="CCDC39"/>
</dbReference>
<evidence type="ECO:0000313" key="7">
    <source>
        <dbReference type="EMBL" id="KAK9310178.1"/>
    </source>
</evidence>
<feature type="coiled-coil region" evidence="5">
    <location>
        <begin position="22"/>
        <end position="70"/>
    </location>
</feature>
<dbReference type="Proteomes" id="UP001432146">
    <property type="component" value="Unassembled WGS sequence"/>
</dbReference>
<gene>
    <name evidence="7" type="ORF">QLX08_000454</name>
</gene>
<feature type="coiled-coil region" evidence="5">
    <location>
        <begin position="684"/>
        <end position="857"/>
    </location>
</feature>
<evidence type="ECO:0000256" key="6">
    <source>
        <dbReference type="SAM" id="MobiDB-lite"/>
    </source>
</evidence>
<evidence type="ECO:0000313" key="8">
    <source>
        <dbReference type="Proteomes" id="UP001432146"/>
    </source>
</evidence>
<dbReference type="GO" id="GO:0036159">
    <property type="term" value="P:inner dynein arm assembly"/>
    <property type="evidence" value="ECO:0007669"/>
    <property type="project" value="InterPro"/>
</dbReference>
<feature type="coiled-coil region" evidence="5">
    <location>
        <begin position="274"/>
        <end position="434"/>
    </location>
</feature>
<comment type="caution">
    <text evidence="7">The sequence shown here is derived from an EMBL/GenBank/DDBJ whole genome shotgun (WGS) entry which is preliminary data.</text>
</comment>
<dbReference type="PANTHER" id="PTHR18962:SF0">
    <property type="entry name" value="COILED-COIL DOMAIN-CONTAINING PROTEIN 39"/>
    <property type="match status" value="1"/>
</dbReference>
<evidence type="ECO:0000256" key="3">
    <source>
        <dbReference type="ARBA" id="ARBA00023054"/>
    </source>
</evidence>
<proteinExistence type="inferred from homology"/>
<organism evidence="7 8">
    <name type="scientific">Tetragonisca angustula</name>
    <dbReference type="NCBI Taxonomy" id="166442"/>
    <lineage>
        <taxon>Eukaryota</taxon>
        <taxon>Metazoa</taxon>
        <taxon>Ecdysozoa</taxon>
        <taxon>Arthropoda</taxon>
        <taxon>Hexapoda</taxon>
        <taxon>Insecta</taxon>
        <taxon>Pterygota</taxon>
        <taxon>Neoptera</taxon>
        <taxon>Endopterygota</taxon>
        <taxon>Hymenoptera</taxon>
        <taxon>Apocrita</taxon>
        <taxon>Aculeata</taxon>
        <taxon>Apoidea</taxon>
        <taxon>Anthophila</taxon>
        <taxon>Apidae</taxon>
        <taxon>Tetragonisca</taxon>
    </lineage>
</organism>
<comment type="similarity">
    <text evidence="1">Belongs to the CCDC39 family.</text>
</comment>
<evidence type="ECO:0000256" key="4">
    <source>
        <dbReference type="ARBA" id="ARBA00045182"/>
    </source>
</evidence>
<dbReference type="GO" id="GO:0005576">
    <property type="term" value="C:extracellular region"/>
    <property type="evidence" value="ECO:0007669"/>
    <property type="project" value="GOC"/>
</dbReference>
<name>A0AAW1ALQ4_9HYME</name>
<dbReference type="GO" id="GO:0060285">
    <property type="term" value="P:cilium-dependent cell motility"/>
    <property type="evidence" value="ECO:0007669"/>
    <property type="project" value="TreeGrafter"/>
</dbReference>
<keyword evidence="8" id="KW-1185">Reference proteome</keyword>
<comment type="function">
    <text evidence="4">Required for assembly of dynein regulatory complex (DRC) and inner dynein arm (IDA) complexes, which are responsible for ciliary beat regulation, thereby playing a central role in motility in cilia and flagella. Probably acts together with CCDC40 to form a molecular ruler that determines the 96 nanometer (nm) repeat length and arrangements of components in cilia and flagella. Not required for outer dynein arm complexes assembly.</text>
</comment>
<feature type="region of interest" description="Disordered" evidence="6">
    <location>
        <begin position="880"/>
        <end position="915"/>
    </location>
</feature>
<feature type="coiled-coil region" evidence="5">
    <location>
        <begin position="476"/>
        <end position="573"/>
    </location>
</feature>
<evidence type="ECO:0000256" key="1">
    <source>
        <dbReference type="ARBA" id="ARBA00005805"/>
    </source>
</evidence>
<feature type="coiled-coil region" evidence="5">
    <location>
        <begin position="106"/>
        <end position="196"/>
    </location>
</feature>
<dbReference type="GO" id="GO:0005930">
    <property type="term" value="C:axoneme"/>
    <property type="evidence" value="ECO:0007669"/>
    <property type="project" value="InterPro"/>
</dbReference>
<sequence length="960" mass="113337">MAMNNNIDAVLTELGWNDGFRIPVANEQNKRLEEEIERKMKLKENLTTKLESTEERIKMMKKHINNLTTEQDMNQKLLTTHSVQLKTEDHHYRLSCQTESSLYQEARNFQKEWQEVNETVANIERELQKITKKIEISKNTLKYDEKNLREMEEILNENENNNELIEQYMKEDLKEYKELELKRQKLSIELQTYRDSIIKTTNEAREMEIILSRTSALYNQSLIEYRQIFNQWKESVIMLQQKNDDIKKIIQETEVLHEISEDKKKVLQESEKFLMEQIENNKQVQNSIKQLEKELTTMKEEQGNLKEMINAYENQLVIQKNIVKELTQRVQQVRTDINHKQSQIQIKNAKIEKTDKQVADLTVKLQDITNQKVDIEEKAKELEEMIEEQEKKKSKMIKEINRLQIANLRVMNQMKNLENESKILKMQYEKESKKCEYLDKLYVKEEQISENKKEIWYQAEFEVRKYEMKLNRLRGLEYDKCELEKKQKKIEELQSALDEKMKVSKLLQKQITALEDNMRKISNSLAHDNDELVYLQNKKQDLVLLMNAGEKRLKAAQNRYEEKQVEESMLRLKVSQMEKIISNIGENVYDLERYRLELEAAMRERKAEIIVQKESLIVQKRIADSECSELRSAIAERNIRIKQLQARYGNCIALLGTNPDGTPVSTTHMKIQCAQERYLLQEQGDKLDETIRKTEDEIQAMENTLRVINVCNDKYKVTLTADDQNKLEIEEYRKLDEELQSAEQNLKQKKEELQCSTENMQTIQKDYAKILEDIEETQECKENKKQYLTDLKHQIHEQKEKITRADKNLQNAKKSVHRLYETTGDKTVLIQQKEIELRELQEQNSIALQDIAEFTVQHVEVESYIKKLLIAQNIELPSTTLLSQSPGSNRSYSNTNSSECLAKSTNRESYGSSKGSIGHVVNIEPEFEIFPIQNISRSNIKQKQLSTKASVQAQSMKKTL</sequence>
<accession>A0AAW1ALQ4</accession>
<dbReference type="Pfam" id="PF24161">
    <property type="entry name" value="CCDC39"/>
    <property type="match status" value="1"/>
</dbReference>
<reference evidence="7 8" key="1">
    <citation type="submission" date="2024-05" db="EMBL/GenBank/DDBJ databases">
        <title>The nuclear and mitochondrial genome assemblies of Tetragonisca angustula (Apidae: Meliponini), a tiny yet remarkable pollinator in the Neotropics.</title>
        <authorList>
            <person name="Ferrari R."/>
            <person name="Ricardo P.C."/>
            <person name="Dias F.C."/>
            <person name="Araujo N.S."/>
            <person name="Soares D.O."/>
            <person name="Zhou Q.-S."/>
            <person name="Zhu C.-D."/>
            <person name="Coutinho L."/>
            <person name="Airas M.C."/>
            <person name="Batista T.M."/>
        </authorList>
    </citation>
    <scope>NUCLEOTIDE SEQUENCE [LARGE SCALE GENOMIC DNA]</scope>
    <source>
        <strain evidence="7">ASF017062</strain>
        <tissue evidence="7">Abdomen</tissue>
    </source>
</reference>